<dbReference type="Proteomes" id="UP000246806">
    <property type="component" value="Genome"/>
</dbReference>
<reference evidence="1 2" key="1">
    <citation type="submission" date="2016-10" db="EMBL/GenBank/DDBJ databases">
        <title>Complete Genome Sequence of Bacillus Phage BCP12.</title>
        <authorList>
            <person name="Ghosh K."/>
            <person name="Kim K.-P."/>
        </authorList>
    </citation>
    <scope>NUCLEOTIDE SEQUENCE [LARGE SCALE GENOMIC DNA]</scope>
</reference>
<dbReference type="EMBL" id="KX987999">
    <property type="protein sequence ID" value="AQN32634.1"/>
    <property type="molecule type" value="Genomic_DNA"/>
</dbReference>
<protein>
    <submittedName>
        <fullName evidence="1">Uncharacterized protein</fullName>
    </submittedName>
</protein>
<organism evidence="1 2">
    <name type="scientific">Bacillus phage BCP12</name>
    <dbReference type="NCBI Taxonomy" id="1913122"/>
    <lineage>
        <taxon>Viruses</taxon>
        <taxon>Duplodnaviria</taxon>
        <taxon>Heunggongvirae</taxon>
        <taxon>Uroviricota</taxon>
        <taxon>Caudoviricetes</taxon>
        <taxon>Herelleviridae</taxon>
        <taxon>Bastillevirinae</taxon>
        <taxon>Tsarbombavirus</taxon>
        <taxon>Tsarbombavirus BCP78</taxon>
    </lineage>
</organism>
<name>A0A2S0CSB7_9CAUD</name>
<evidence type="ECO:0000313" key="2">
    <source>
        <dbReference type="Proteomes" id="UP000246806"/>
    </source>
</evidence>
<sequence length="123" mass="13771">MLGRNIRGLHDIEMYFKTPDGTITTVGEVKTLVAYSGKGTSRFPSIFEGSITIRDASFELNDIGKKVQELGFNEPDAWTISTFYGEEGYKNIKKLVKMGFSPRAAFNIHRTKGSSWKEGKNGR</sequence>
<proteinExistence type="predicted"/>
<gene>
    <name evidence="1" type="ORF">BCP12_234</name>
</gene>
<evidence type="ECO:0000313" key="1">
    <source>
        <dbReference type="EMBL" id="AQN32634.1"/>
    </source>
</evidence>
<accession>A0A2S0CSB7</accession>